<evidence type="ECO:0000259" key="1">
    <source>
        <dbReference type="PROSITE" id="PS51787"/>
    </source>
</evidence>
<dbReference type="PANTHER" id="PTHR46732">
    <property type="entry name" value="ATP-DEPENDENT PROTEASE LA (LON) DOMAIN PROTEIN"/>
    <property type="match status" value="1"/>
</dbReference>
<gene>
    <name evidence="2" type="ORF">M569_09748</name>
</gene>
<dbReference type="PROSITE" id="PS51787">
    <property type="entry name" value="LON_N"/>
    <property type="match status" value="1"/>
</dbReference>
<dbReference type="Proteomes" id="UP000015453">
    <property type="component" value="Unassembled WGS sequence"/>
</dbReference>
<dbReference type="FunFam" id="2.30.130.40:FF:000009">
    <property type="entry name" value="ATP-dependent protease La domain-containing protein"/>
    <property type="match status" value="1"/>
</dbReference>
<evidence type="ECO:0000313" key="2">
    <source>
        <dbReference type="EMBL" id="EPS65031.1"/>
    </source>
</evidence>
<dbReference type="FunFam" id="1.20.58.1480:FF:000007">
    <property type="entry name" value="Lon protease homolog"/>
    <property type="match status" value="1"/>
</dbReference>
<organism evidence="2 3">
    <name type="scientific">Genlisea aurea</name>
    <dbReference type="NCBI Taxonomy" id="192259"/>
    <lineage>
        <taxon>Eukaryota</taxon>
        <taxon>Viridiplantae</taxon>
        <taxon>Streptophyta</taxon>
        <taxon>Embryophyta</taxon>
        <taxon>Tracheophyta</taxon>
        <taxon>Spermatophyta</taxon>
        <taxon>Magnoliopsida</taxon>
        <taxon>eudicotyledons</taxon>
        <taxon>Gunneridae</taxon>
        <taxon>Pentapetalae</taxon>
        <taxon>asterids</taxon>
        <taxon>lamiids</taxon>
        <taxon>Lamiales</taxon>
        <taxon>Lentibulariaceae</taxon>
        <taxon>Genlisea</taxon>
    </lineage>
</organism>
<dbReference type="Gene3D" id="1.20.58.1480">
    <property type="match status" value="1"/>
</dbReference>
<comment type="caution">
    <text evidence="2">The sequence shown here is derived from an EMBL/GenBank/DDBJ whole genome shotgun (WGS) entry which is preliminary data.</text>
</comment>
<dbReference type="OrthoDB" id="267517at2759"/>
<sequence>MERERERLQIEHILGLEAENLEVEEVDDDELSDGDDNVGSAGPSVSAGFVYDASLVALHSYLGEVDDTRHRVAFLDGGAVFTLPLFYLEGVVLFPEATLPLRVIFPNFIAGVQRALRQTDAPYTIGVVNMHKDLTNGRIKFSTIGTTAEIRQFRSLEDGSINIVARGQQRFRLQRRWVDVDGALCGEVQIISEDLPTRTPRDAVGKITPLGNSQARFVSMLSNYSSRLYSECEELNDSDGTSVGSFELELSSPERKLHESAIFSSSCSDDENLGLSTPSSRFENSCSPVQIKYSQKSIDSRPGVIKRPETVWKRYCISRLREAPRAFWPPWVYHVYDSYSLARNAADRWKRVVKAPNLDDFLMKPDVLSFNIASRLPLSESSRQELLEIDGTSYRLRREIELLDAFDKLKCRVCL</sequence>
<feature type="non-terminal residue" evidence="2">
    <location>
        <position position="415"/>
    </location>
</feature>
<dbReference type="Pfam" id="PF02190">
    <property type="entry name" value="LON_substr_bdg"/>
    <property type="match status" value="1"/>
</dbReference>
<evidence type="ECO:0000313" key="3">
    <source>
        <dbReference type="Proteomes" id="UP000015453"/>
    </source>
</evidence>
<feature type="domain" description="Lon N-terminal" evidence="1">
    <location>
        <begin position="83"/>
        <end position="407"/>
    </location>
</feature>
<accession>S8CK07</accession>
<dbReference type="PANTHER" id="PTHR46732:SF8">
    <property type="entry name" value="ATP-DEPENDENT PROTEASE LA (LON) DOMAIN PROTEIN"/>
    <property type="match status" value="1"/>
</dbReference>
<dbReference type="InterPro" id="IPR015947">
    <property type="entry name" value="PUA-like_sf"/>
</dbReference>
<dbReference type="AlphaFoldDB" id="S8CK07"/>
<reference evidence="2 3" key="1">
    <citation type="journal article" date="2013" name="BMC Genomics">
        <title>The miniature genome of a carnivorous plant Genlisea aurea contains a low number of genes and short non-coding sequences.</title>
        <authorList>
            <person name="Leushkin E.V."/>
            <person name="Sutormin R.A."/>
            <person name="Nabieva E.R."/>
            <person name="Penin A.A."/>
            <person name="Kondrashov A.S."/>
            <person name="Logacheva M.D."/>
        </authorList>
    </citation>
    <scope>NUCLEOTIDE SEQUENCE [LARGE SCALE GENOMIC DNA]</scope>
</reference>
<dbReference type="SUPFAM" id="SSF88697">
    <property type="entry name" value="PUA domain-like"/>
    <property type="match status" value="2"/>
</dbReference>
<dbReference type="SMART" id="SM00464">
    <property type="entry name" value="LON"/>
    <property type="match status" value="1"/>
</dbReference>
<dbReference type="InterPro" id="IPR046336">
    <property type="entry name" value="Lon_prtase_N_sf"/>
</dbReference>
<protein>
    <recommendedName>
        <fullName evidence="1">Lon N-terminal domain-containing protein</fullName>
    </recommendedName>
</protein>
<dbReference type="Gene3D" id="2.30.130.40">
    <property type="entry name" value="LON domain-like"/>
    <property type="match status" value="1"/>
</dbReference>
<dbReference type="InterPro" id="IPR003111">
    <property type="entry name" value="Lon_prtase_N"/>
</dbReference>
<name>S8CK07_9LAMI</name>
<keyword evidence="3" id="KW-1185">Reference proteome</keyword>
<proteinExistence type="predicted"/>
<dbReference type="EMBL" id="AUSU01004468">
    <property type="protein sequence ID" value="EPS65031.1"/>
    <property type="molecule type" value="Genomic_DNA"/>
</dbReference>